<dbReference type="GO" id="GO:0003677">
    <property type="term" value="F:DNA binding"/>
    <property type="evidence" value="ECO:0007669"/>
    <property type="project" value="InterPro"/>
</dbReference>
<keyword evidence="3" id="KW-1185">Reference proteome</keyword>
<dbReference type="GO" id="GO:0006355">
    <property type="term" value="P:regulation of DNA-templated transcription"/>
    <property type="evidence" value="ECO:0007669"/>
    <property type="project" value="InterPro"/>
</dbReference>
<dbReference type="Proteomes" id="UP000729402">
    <property type="component" value="Unassembled WGS sequence"/>
</dbReference>
<name>A0A8J5SN72_ZIZPA</name>
<organism evidence="2 3">
    <name type="scientific">Zizania palustris</name>
    <name type="common">Northern wild rice</name>
    <dbReference type="NCBI Taxonomy" id="103762"/>
    <lineage>
        <taxon>Eukaryota</taxon>
        <taxon>Viridiplantae</taxon>
        <taxon>Streptophyta</taxon>
        <taxon>Embryophyta</taxon>
        <taxon>Tracheophyta</taxon>
        <taxon>Spermatophyta</taxon>
        <taxon>Magnoliopsida</taxon>
        <taxon>Liliopsida</taxon>
        <taxon>Poales</taxon>
        <taxon>Poaceae</taxon>
        <taxon>BOP clade</taxon>
        <taxon>Oryzoideae</taxon>
        <taxon>Oryzeae</taxon>
        <taxon>Zizaniinae</taxon>
        <taxon>Zizania</taxon>
    </lineage>
</organism>
<dbReference type="PANTHER" id="PTHR31384">
    <property type="entry name" value="AUXIN RESPONSE FACTOR 4-RELATED"/>
    <property type="match status" value="1"/>
</dbReference>
<evidence type="ECO:0000313" key="2">
    <source>
        <dbReference type="EMBL" id="KAG8079061.1"/>
    </source>
</evidence>
<dbReference type="GO" id="GO:0009725">
    <property type="term" value="P:response to hormone"/>
    <property type="evidence" value="ECO:0007669"/>
    <property type="project" value="InterPro"/>
</dbReference>
<dbReference type="PANTHER" id="PTHR31384:SF72">
    <property type="entry name" value="AUXIN RESPONSE FACTOR 4"/>
    <property type="match status" value="1"/>
</dbReference>
<reference evidence="2" key="2">
    <citation type="submission" date="2021-02" db="EMBL/GenBank/DDBJ databases">
        <authorList>
            <person name="Kimball J.A."/>
            <person name="Haas M.W."/>
            <person name="Macchietto M."/>
            <person name="Kono T."/>
            <person name="Duquette J."/>
            <person name="Shao M."/>
        </authorList>
    </citation>
    <scope>NUCLEOTIDE SEQUENCE</scope>
    <source>
        <tissue evidence="2">Fresh leaf tissue</tissue>
    </source>
</reference>
<evidence type="ECO:0000313" key="3">
    <source>
        <dbReference type="Proteomes" id="UP000729402"/>
    </source>
</evidence>
<dbReference type="InterPro" id="IPR044835">
    <property type="entry name" value="ARF_plant"/>
</dbReference>
<dbReference type="EMBL" id="JAAALK010000282">
    <property type="protein sequence ID" value="KAG8079061.1"/>
    <property type="molecule type" value="Genomic_DNA"/>
</dbReference>
<feature type="region of interest" description="Disordered" evidence="1">
    <location>
        <begin position="1"/>
        <end position="28"/>
    </location>
</feature>
<feature type="region of interest" description="Disordered" evidence="1">
    <location>
        <begin position="164"/>
        <end position="185"/>
    </location>
</feature>
<comment type="caution">
    <text evidence="2">The sequence shown here is derived from an EMBL/GenBank/DDBJ whole genome shotgun (WGS) entry which is preliminary data.</text>
</comment>
<proteinExistence type="predicted"/>
<sequence length="250" mass="27321">MLMPEPKQNEMAVEKTTPTSGPTPARSAVRSFCKTPTASDTSPHGGFSVLRRHVDECLPPLDMTQSPPTQELVAKDLHGMDWWFRHIFREERMSAAHLLDRLVKVRSDSYGPSDYAPSLISDVKNEMTMNGDESKVRTRAHVEVTVGEVCISLSRRRALRLPLPPASPASSSPAGEPCALPFPPEIPARSLSHRRALRAPSPAGEVCALHLPPATSARSISRRRRLRAPSPAGDICMLPLPASTCGAERR</sequence>
<protein>
    <submittedName>
        <fullName evidence="2">Uncharacterized protein</fullName>
    </submittedName>
</protein>
<evidence type="ECO:0000256" key="1">
    <source>
        <dbReference type="SAM" id="MobiDB-lite"/>
    </source>
</evidence>
<gene>
    <name evidence="2" type="ORF">GUJ93_ZPchr0007g3825</name>
</gene>
<dbReference type="AlphaFoldDB" id="A0A8J5SN72"/>
<accession>A0A8J5SN72</accession>
<reference evidence="2" key="1">
    <citation type="journal article" date="2021" name="bioRxiv">
        <title>Whole Genome Assembly and Annotation of Northern Wild Rice, Zizania palustris L., Supports a Whole Genome Duplication in the Zizania Genus.</title>
        <authorList>
            <person name="Haas M."/>
            <person name="Kono T."/>
            <person name="Macchietto M."/>
            <person name="Millas R."/>
            <person name="McGilp L."/>
            <person name="Shao M."/>
            <person name="Duquette J."/>
            <person name="Hirsch C.N."/>
            <person name="Kimball J."/>
        </authorList>
    </citation>
    <scope>NUCLEOTIDE SEQUENCE</scope>
    <source>
        <tissue evidence="2">Fresh leaf tissue</tissue>
    </source>
</reference>
<dbReference type="OrthoDB" id="1934379at2759"/>